<comment type="caution">
    <text evidence="2">The sequence shown here is derived from an EMBL/GenBank/DDBJ whole genome shotgun (WGS) entry which is preliminary data.</text>
</comment>
<dbReference type="GO" id="GO:0008902">
    <property type="term" value="F:hydroxymethylpyrimidine kinase activity"/>
    <property type="evidence" value="ECO:0007669"/>
    <property type="project" value="TreeGrafter"/>
</dbReference>
<proteinExistence type="predicted"/>
<dbReference type="AlphaFoldDB" id="A0A2U1CQI0"/>
<evidence type="ECO:0000313" key="3">
    <source>
        <dbReference type="Proteomes" id="UP000246145"/>
    </source>
</evidence>
<dbReference type="PANTHER" id="PTHR20858:SF17">
    <property type="entry name" value="HYDROXYMETHYLPYRIMIDINE_PHOSPHOMETHYLPYRIMIDINE KINASE THI20-RELATED"/>
    <property type="match status" value="1"/>
</dbReference>
<dbReference type="STRING" id="1231391.GCA_000308195_03357"/>
<accession>A0A2U1CQI0</accession>
<reference evidence="2 3" key="1">
    <citation type="submission" date="2018-04" db="EMBL/GenBank/DDBJ databases">
        <title>Genomic Encyclopedia of Type Strains, Phase IV (KMG-IV): sequencing the most valuable type-strain genomes for metagenomic binning, comparative biology and taxonomic classification.</title>
        <authorList>
            <person name="Goeker M."/>
        </authorList>
    </citation>
    <scope>NUCLEOTIDE SEQUENCE [LARGE SCALE GENOMIC DNA]</scope>
    <source>
        <strain evidence="2 3">DSM 10065</strain>
    </source>
</reference>
<keyword evidence="2" id="KW-0418">Kinase</keyword>
<keyword evidence="2" id="KW-0808">Transferase</keyword>
<feature type="domain" description="Pyridoxamine kinase/Phosphomethylpyrimidine kinase" evidence="1">
    <location>
        <begin position="45"/>
        <end position="287"/>
    </location>
</feature>
<dbReference type="Proteomes" id="UP000246145">
    <property type="component" value="Unassembled WGS sequence"/>
</dbReference>
<keyword evidence="3" id="KW-1185">Reference proteome</keyword>
<dbReference type="GO" id="GO:0008972">
    <property type="term" value="F:phosphomethylpyrimidine kinase activity"/>
    <property type="evidence" value="ECO:0007669"/>
    <property type="project" value="TreeGrafter"/>
</dbReference>
<evidence type="ECO:0000259" key="1">
    <source>
        <dbReference type="Pfam" id="PF08543"/>
    </source>
</evidence>
<dbReference type="InterPro" id="IPR013749">
    <property type="entry name" value="PM/HMP-P_kinase-1"/>
</dbReference>
<evidence type="ECO:0000313" key="2">
    <source>
        <dbReference type="EMBL" id="PVY68148.1"/>
    </source>
</evidence>
<dbReference type="Gene3D" id="3.40.1190.20">
    <property type="match status" value="1"/>
</dbReference>
<protein>
    <submittedName>
        <fullName evidence="2">Hydroxymethylpyrimidine/phosphomethylpyrimidine kinase</fullName>
    </submittedName>
</protein>
<dbReference type="UniPathway" id="UPA00060">
    <property type="reaction ID" value="UER00138"/>
</dbReference>
<dbReference type="PANTHER" id="PTHR20858">
    <property type="entry name" value="PHOSPHOMETHYLPYRIMIDINE KINASE"/>
    <property type="match status" value="1"/>
</dbReference>
<dbReference type="EMBL" id="QEKO01000001">
    <property type="protein sequence ID" value="PVY68148.1"/>
    <property type="molecule type" value="Genomic_DNA"/>
</dbReference>
<gene>
    <name evidence="2" type="ORF">C7440_0537</name>
</gene>
<organism evidence="2 3">
    <name type="scientific">Pusillimonas noertemannii</name>
    <dbReference type="NCBI Taxonomy" id="305977"/>
    <lineage>
        <taxon>Bacteria</taxon>
        <taxon>Pseudomonadati</taxon>
        <taxon>Pseudomonadota</taxon>
        <taxon>Betaproteobacteria</taxon>
        <taxon>Burkholderiales</taxon>
        <taxon>Alcaligenaceae</taxon>
        <taxon>Pusillimonas</taxon>
    </lineage>
</organism>
<dbReference type="InterPro" id="IPR029056">
    <property type="entry name" value="Ribokinase-like"/>
</dbReference>
<dbReference type="SUPFAM" id="SSF53613">
    <property type="entry name" value="Ribokinase-like"/>
    <property type="match status" value="1"/>
</dbReference>
<dbReference type="GO" id="GO:0009228">
    <property type="term" value="P:thiamine biosynthetic process"/>
    <property type="evidence" value="ECO:0007669"/>
    <property type="project" value="TreeGrafter"/>
</dbReference>
<dbReference type="Pfam" id="PF08543">
    <property type="entry name" value="Phos_pyr_kin"/>
    <property type="match status" value="1"/>
</dbReference>
<dbReference type="GO" id="GO:0005829">
    <property type="term" value="C:cytosol"/>
    <property type="evidence" value="ECO:0007669"/>
    <property type="project" value="TreeGrafter"/>
</dbReference>
<dbReference type="GO" id="GO:0009229">
    <property type="term" value="P:thiamine diphosphate biosynthetic process"/>
    <property type="evidence" value="ECO:0007669"/>
    <property type="project" value="UniProtKB-UniPathway"/>
</dbReference>
<name>A0A2U1CQI0_9BURK</name>
<sequence>MGSILLNAIAFHFDPGQSFLTIPQNRSKSVQHPDPTLVLFLGPFDPSGSSNLPADAVTCARLGGHALSVVTAVHVQDTASIEDICAMTPEFIDDQARCLLEDMNVQAIKAGPLYSTDAVRVLAQIAADYSQLPLVLQLGTPLETGSADDSDAEEVLAAVFELLLPQADLVVAEHGLLAHWHNDGLLPTIENGTPALALRQFGAQWVLTTGTPIRPGQGAHLLQGPEQATFNWLWQPPSTRLSDSDGPLACAATLELARGLPMPQAVENALKKAAHLAASTFQPGMGYRIIDRSIHE</sequence>